<dbReference type="EMBL" id="JAZHXI010000002">
    <property type="protein sequence ID" value="KAL2074929.1"/>
    <property type="molecule type" value="Genomic_DNA"/>
</dbReference>
<comment type="caution">
    <text evidence="2">The sequence shown here is derived from an EMBL/GenBank/DDBJ whole genome shotgun (WGS) entry which is preliminary data.</text>
</comment>
<organism evidence="2 3">
    <name type="scientific">Oculimacula yallundae</name>
    <dbReference type="NCBI Taxonomy" id="86028"/>
    <lineage>
        <taxon>Eukaryota</taxon>
        <taxon>Fungi</taxon>
        <taxon>Dikarya</taxon>
        <taxon>Ascomycota</taxon>
        <taxon>Pezizomycotina</taxon>
        <taxon>Leotiomycetes</taxon>
        <taxon>Helotiales</taxon>
        <taxon>Ploettnerulaceae</taxon>
        <taxon>Oculimacula</taxon>
    </lineage>
</organism>
<feature type="compositionally biased region" description="Polar residues" evidence="1">
    <location>
        <begin position="11"/>
        <end position="23"/>
    </location>
</feature>
<proteinExistence type="predicted"/>
<feature type="region of interest" description="Disordered" evidence="1">
    <location>
        <begin position="1"/>
        <end position="23"/>
    </location>
</feature>
<feature type="compositionally biased region" description="Basic residues" evidence="1">
    <location>
        <begin position="1"/>
        <end position="10"/>
    </location>
</feature>
<keyword evidence="3" id="KW-1185">Reference proteome</keyword>
<evidence type="ECO:0000256" key="1">
    <source>
        <dbReference type="SAM" id="MobiDB-lite"/>
    </source>
</evidence>
<name>A0ABR4D0S7_9HELO</name>
<gene>
    <name evidence="2" type="ORF">VTL71DRAFT_8709</name>
</gene>
<sequence>MVRQDHRHNRQQTNDGHTLHSQDVPPNSCSISCYSDFSLQLSSHTSNISAIIRSQRHSTSYESQIHLQTLQQSRSICVDYFLLSGLKHTSSGMLSCQKLESPLGSECSSRSPSHLARRSILKISATNNLRECQINSTTTVPQFVTRLR</sequence>
<protein>
    <submittedName>
        <fullName evidence="2">Uncharacterized protein</fullName>
    </submittedName>
</protein>
<evidence type="ECO:0000313" key="2">
    <source>
        <dbReference type="EMBL" id="KAL2074929.1"/>
    </source>
</evidence>
<evidence type="ECO:0000313" key="3">
    <source>
        <dbReference type="Proteomes" id="UP001595075"/>
    </source>
</evidence>
<accession>A0ABR4D0S7</accession>
<dbReference type="Proteomes" id="UP001595075">
    <property type="component" value="Unassembled WGS sequence"/>
</dbReference>
<reference evidence="2 3" key="1">
    <citation type="journal article" date="2024" name="Commun. Biol.">
        <title>Comparative genomic analysis of thermophilic fungi reveals convergent evolutionary adaptations and gene losses.</title>
        <authorList>
            <person name="Steindorff A.S."/>
            <person name="Aguilar-Pontes M.V."/>
            <person name="Robinson A.J."/>
            <person name="Andreopoulos B."/>
            <person name="LaButti K."/>
            <person name="Kuo A."/>
            <person name="Mondo S."/>
            <person name="Riley R."/>
            <person name="Otillar R."/>
            <person name="Haridas S."/>
            <person name="Lipzen A."/>
            <person name="Grimwood J."/>
            <person name="Schmutz J."/>
            <person name="Clum A."/>
            <person name="Reid I.D."/>
            <person name="Moisan M.C."/>
            <person name="Butler G."/>
            <person name="Nguyen T.T.M."/>
            <person name="Dewar K."/>
            <person name="Conant G."/>
            <person name="Drula E."/>
            <person name="Henrissat B."/>
            <person name="Hansel C."/>
            <person name="Singer S."/>
            <person name="Hutchinson M.I."/>
            <person name="de Vries R.P."/>
            <person name="Natvig D.O."/>
            <person name="Powell A.J."/>
            <person name="Tsang A."/>
            <person name="Grigoriev I.V."/>
        </authorList>
    </citation>
    <scope>NUCLEOTIDE SEQUENCE [LARGE SCALE GENOMIC DNA]</scope>
    <source>
        <strain evidence="2 3">CBS 494.80</strain>
    </source>
</reference>